<accession>A0A381TV25</accession>
<sequence length="206" mass="22213">MPYFINFLRVPKAGKSFEVLEAMKKAHAATGRPGNITVPLSGANLGQSRPGLISLVGGFTTLDDVDALNDTYLSNPEMQKGQMGIDGLCDKTNYIVSEILAGPEFPEGYEATTVSRLVLVAKPTKGQELVEALLDVREKVGGEPKNVISRPITGPIGQFRVTMFGTSLQDIENKRVESLKHLGNIPDLISSNAVRNLGRIVYSSQA</sequence>
<reference evidence="1" key="1">
    <citation type="submission" date="2018-05" db="EMBL/GenBank/DDBJ databases">
        <authorList>
            <person name="Lanie J.A."/>
            <person name="Ng W.-L."/>
            <person name="Kazmierczak K.M."/>
            <person name="Andrzejewski T.M."/>
            <person name="Davidsen T.M."/>
            <person name="Wayne K.J."/>
            <person name="Tettelin H."/>
            <person name="Glass J.I."/>
            <person name="Rusch D."/>
            <person name="Podicherti R."/>
            <person name="Tsui H.-C.T."/>
            <person name="Winkler M.E."/>
        </authorList>
    </citation>
    <scope>NUCLEOTIDE SEQUENCE</scope>
</reference>
<organism evidence="1">
    <name type="scientific">marine metagenome</name>
    <dbReference type="NCBI Taxonomy" id="408172"/>
    <lineage>
        <taxon>unclassified sequences</taxon>
        <taxon>metagenomes</taxon>
        <taxon>ecological metagenomes</taxon>
    </lineage>
</organism>
<name>A0A381TV25_9ZZZZ</name>
<proteinExistence type="predicted"/>
<gene>
    <name evidence="1" type="ORF">METZ01_LOCUS71671</name>
</gene>
<dbReference type="AlphaFoldDB" id="A0A381TV25"/>
<dbReference type="EMBL" id="UINC01005064">
    <property type="protein sequence ID" value="SVA18817.1"/>
    <property type="molecule type" value="Genomic_DNA"/>
</dbReference>
<evidence type="ECO:0000313" key="1">
    <source>
        <dbReference type="EMBL" id="SVA18817.1"/>
    </source>
</evidence>
<protein>
    <submittedName>
        <fullName evidence="1">Uncharacterized protein</fullName>
    </submittedName>
</protein>